<dbReference type="Proteomes" id="UP001232148">
    <property type="component" value="Unassembled WGS sequence"/>
</dbReference>
<gene>
    <name evidence="1" type="ORF">LX32DRAFT_316336</name>
</gene>
<comment type="caution">
    <text evidence="1">The sequence shown here is derived from an EMBL/GenBank/DDBJ whole genome shotgun (WGS) entry which is preliminary data.</text>
</comment>
<reference evidence="1" key="1">
    <citation type="submission" date="2021-06" db="EMBL/GenBank/DDBJ databases">
        <title>Comparative genomics, transcriptomics and evolutionary studies reveal genomic signatures of adaptation to plant cell wall in hemibiotrophic fungi.</title>
        <authorList>
            <consortium name="DOE Joint Genome Institute"/>
            <person name="Baroncelli R."/>
            <person name="Diaz J.F."/>
            <person name="Benocci T."/>
            <person name="Peng M."/>
            <person name="Battaglia E."/>
            <person name="Haridas S."/>
            <person name="Andreopoulos W."/>
            <person name="Labutti K."/>
            <person name="Pangilinan J."/>
            <person name="Floch G.L."/>
            <person name="Makela M.R."/>
            <person name="Henrissat B."/>
            <person name="Grigoriev I.V."/>
            <person name="Crouch J.A."/>
            <person name="De Vries R.P."/>
            <person name="Sukno S.A."/>
            <person name="Thon M.R."/>
        </authorList>
    </citation>
    <scope>NUCLEOTIDE SEQUENCE</scope>
    <source>
        <strain evidence="1">MAFF235873</strain>
    </source>
</reference>
<protein>
    <submittedName>
        <fullName evidence="1">Uncharacterized protein</fullName>
    </submittedName>
</protein>
<accession>A0AAD9HK42</accession>
<dbReference type="EMBL" id="MU842849">
    <property type="protein sequence ID" value="KAK2030586.1"/>
    <property type="molecule type" value="Genomic_DNA"/>
</dbReference>
<organism evidence="1 2">
    <name type="scientific">Colletotrichum zoysiae</name>
    <dbReference type="NCBI Taxonomy" id="1216348"/>
    <lineage>
        <taxon>Eukaryota</taxon>
        <taxon>Fungi</taxon>
        <taxon>Dikarya</taxon>
        <taxon>Ascomycota</taxon>
        <taxon>Pezizomycotina</taxon>
        <taxon>Sordariomycetes</taxon>
        <taxon>Hypocreomycetidae</taxon>
        <taxon>Glomerellales</taxon>
        <taxon>Glomerellaceae</taxon>
        <taxon>Colletotrichum</taxon>
        <taxon>Colletotrichum graminicola species complex</taxon>
    </lineage>
</organism>
<dbReference type="AlphaFoldDB" id="A0AAD9HK42"/>
<sequence>MTWIRGISPRHTCPRPARALAAYIETLRTCRILHEDIDFPAHKFCYLLEAAVNLPRIFMTEFECKNPYTSPRKICDCCSNLQLERNLSREVSDEAKKIIEKRRIFNCLDCLKSDGSSAKEKTCRMPHFS</sequence>
<evidence type="ECO:0000313" key="1">
    <source>
        <dbReference type="EMBL" id="KAK2030586.1"/>
    </source>
</evidence>
<evidence type="ECO:0000313" key="2">
    <source>
        <dbReference type="Proteomes" id="UP001232148"/>
    </source>
</evidence>
<keyword evidence="2" id="KW-1185">Reference proteome</keyword>
<proteinExistence type="predicted"/>
<name>A0AAD9HK42_9PEZI</name>